<evidence type="ECO:0000256" key="7">
    <source>
        <dbReference type="SAM" id="Phobius"/>
    </source>
</evidence>
<evidence type="ECO:0000256" key="5">
    <source>
        <dbReference type="ARBA" id="ARBA00022989"/>
    </source>
</evidence>
<dbReference type="RefSeq" id="WP_203706462.1">
    <property type="nucleotide sequence ID" value="NZ_BAAALU010000004.1"/>
</dbReference>
<evidence type="ECO:0000256" key="2">
    <source>
        <dbReference type="ARBA" id="ARBA00022448"/>
    </source>
</evidence>
<evidence type="ECO:0000256" key="3">
    <source>
        <dbReference type="ARBA" id="ARBA00022475"/>
    </source>
</evidence>
<keyword evidence="5 7" id="KW-1133">Transmembrane helix</keyword>
<dbReference type="Proteomes" id="UP000624325">
    <property type="component" value="Unassembled WGS sequence"/>
</dbReference>
<dbReference type="CDD" id="cd06173">
    <property type="entry name" value="MFS_MefA_like"/>
    <property type="match status" value="1"/>
</dbReference>
<gene>
    <name evidence="9" type="ORF">Air01nite_57260</name>
</gene>
<dbReference type="InterPro" id="IPR010290">
    <property type="entry name" value="TM_effector"/>
</dbReference>
<name>A0ABQ4CA29_9ACTN</name>
<proteinExistence type="predicted"/>
<sequence length="401" mass="40755">MVDRSLGTAFWRFWGASALANLGDGIRVAAFPLLAAALTASPVGVAAVAAAQVLPWLVTGLWAGALADRRGARQLIVAADLARVAVLLTLVVAVATGWATVALVVAAAFLLGVGETVRDTAAQTAIPRLVHDSQLERANGRLVAGEIVGNEFVGPPVGALLFVAGAALPFAVNGATLALAVMLVLSLPLSLTRRPAPAAATSERPGDLAGMRWLLRHPMLRTLVLVSAAVGAADSAWFAIFVLYARDSLGLGAVGFGLLLATGAGGGLLGSFAADRLIARFRHRTVLTWSLALTAGTPALLVIAPDRWAAATVVVVTSASFAVLNVTALAIRQRTVPADLLGRVVAASRTLTYGCAALGALLGGALAGSLGAHAPFLFSAAVAVLATAAWWSASRPDTRTA</sequence>
<dbReference type="EMBL" id="BONC01000051">
    <property type="protein sequence ID" value="GIF59631.1"/>
    <property type="molecule type" value="Genomic_DNA"/>
</dbReference>
<keyword evidence="4 7" id="KW-0812">Transmembrane</keyword>
<keyword evidence="6 7" id="KW-0472">Membrane</keyword>
<evidence type="ECO:0000313" key="9">
    <source>
        <dbReference type="EMBL" id="GIF59631.1"/>
    </source>
</evidence>
<dbReference type="InterPro" id="IPR020846">
    <property type="entry name" value="MFS_dom"/>
</dbReference>
<reference evidence="9 10" key="1">
    <citation type="submission" date="2021-01" db="EMBL/GenBank/DDBJ databases">
        <title>Whole genome shotgun sequence of Asanoa iriomotensis NBRC 100142.</title>
        <authorList>
            <person name="Komaki H."/>
            <person name="Tamura T."/>
        </authorList>
    </citation>
    <scope>NUCLEOTIDE SEQUENCE [LARGE SCALE GENOMIC DNA]</scope>
    <source>
        <strain evidence="9 10">NBRC 100142</strain>
    </source>
</reference>
<dbReference type="PROSITE" id="PS50850">
    <property type="entry name" value="MFS"/>
    <property type="match status" value="1"/>
</dbReference>
<dbReference type="Pfam" id="PF05977">
    <property type="entry name" value="MFS_3"/>
    <property type="match status" value="1"/>
</dbReference>
<keyword evidence="2" id="KW-0813">Transport</keyword>
<feature type="transmembrane region" description="Helical" evidence="7">
    <location>
        <begin position="84"/>
        <end position="111"/>
    </location>
</feature>
<evidence type="ECO:0000313" key="10">
    <source>
        <dbReference type="Proteomes" id="UP000624325"/>
    </source>
</evidence>
<keyword evidence="3" id="KW-1003">Cell membrane</keyword>
<organism evidence="9 10">
    <name type="scientific">Asanoa iriomotensis</name>
    <dbReference type="NCBI Taxonomy" id="234613"/>
    <lineage>
        <taxon>Bacteria</taxon>
        <taxon>Bacillati</taxon>
        <taxon>Actinomycetota</taxon>
        <taxon>Actinomycetes</taxon>
        <taxon>Micromonosporales</taxon>
        <taxon>Micromonosporaceae</taxon>
        <taxon>Asanoa</taxon>
    </lineage>
</organism>
<dbReference type="PANTHER" id="PTHR23513:SF6">
    <property type="entry name" value="MAJOR FACILITATOR SUPERFAMILY ASSOCIATED DOMAIN-CONTAINING PROTEIN"/>
    <property type="match status" value="1"/>
</dbReference>
<accession>A0ABQ4CA29</accession>
<dbReference type="InterPro" id="IPR036259">
    <property type="entry name" value="MFS_trans_sf"/>
</dbReference>
<protein>
    <submittedName>
        <fullName evidence="9">MFS transporter</fullName>
    </submittedName>
</protein>
<feature type="transmembrane region" description="Helical" evidence="7">
    <location>
        <begin position="376"/>
        <end position="393"/>
    </location>
</feature>
<feature type="transmembrane region" description="Helical" evidence="7">
    <location>
        <begin position="251"/>
        <end position="274"/>
    </location>
</feature>
<evidence type="ECO:0000259" key="8">
    <source>
        <dbReference type="PROSITE" id="PS50850"/>
    </source>
</evidence>
<dbReference type="Gene3D" id="1.20.1250.20">
    <property type="entry name" value="MFS general substrate transporter like domains"/>
    <property type="match status" value="1"/>
</dbReference>
<feature type="transmembrane region" description="Helical" evidence="7">
    <location>
        <begin position="310"/>
        <end position="331"/>
    </location>
</feature>
<evidence type="ECO:0000256" key="4">
    <source>
        <dbReference type="ARBA" id="ARBA00022692"/>
    </source>
</evidence>
<feature type="domain" description="Major facilitator superfamily (MFS) profile" evidence="8">
    <location>
        <begin position="1"/>
        <end position="398"/>
    </location>
</feature>
<comment type="subcellular location">
    <subcellularLocation>
        <location evidence="1">Cell membrane</location>
        <topology evidence="1">Multi-pass membrane protein</topology>
    </subcellularLocation>
</comment>
<feature type="transmembrane region" description="Helical" evidence="7">
    <location>
        <begin position="159"/>
        <end position="185"/>
    </location>
</feature>
<dbReference type="PANTHER" id="PTHR23513">
    <property type="entry name" value="INTEGRAL MEMBRANE EFFLUX PROTEIN-RELATED"/>
    <property type="match status" value="1"/>
</dbReference>
<comment type="caution">
    <text evidence="9">The sequence shown here is derived from an EMBL/GenBank/DDBJ whole genome shotgun (WGS) entry which is preliminary data.</text>
</comment>
<feature type="transmembrane region" description="Helical" evidence="7">
    <location>
        <begin position="222"/>
        <end position="245"/>
    </location>
</feature>
<feature type="transmembrane region" description="Helical" evidence="7">
    <location>
        <begin position="286"/>
        <end position="304"/>
    </location>
</feature>
<feature type="transmembrane region" description="Helical" evidence="7">
    <location>
        <begin position="43"/>
        <end position="63"/>
    </location>
</feature>
<feature type="transmembrane region" description="Helical" evidence="7">
    <location>
        <begin position="351"/>
        <end position="370"/>
    </location>
</feature>
<evidence type="ECO:0000256" key="6">
    <source>
        <dbReference type="ARBA" id="ARBA00023136"/>
    </source>
</evidence>
<keyword evidence="10" id="KW-1185">Reference proteome</keyword>
<dbReference type="SUPFAM" id="SSF103473">
    <property type="entry name" value="MFS general substrate transporter"/>
    <property type="match status" value="1"/>
</dbReference>
<evidence type="ECO:0000256" key="1">
    <source>
        <dbReference type="ARBA" id="ARBA00004651"/>
    </source>
</evidence>